<dbReference type="AlphaFoldDB" id="A0A7R9E7C5"/>
<sequence>MGTPSGHGGSNPNSDITVNSKAYVALKLRRYTEITNKNSSSFARPPPEYNTVDFLKERAQFTRGRVIKVFLKGPNYRQEYIHTEYIPLNQGSPKPDPFRTKSQLSTNYANGLGIGKVKLEEVNPHFRGRRVDNRLGKNTPSSPDRDSNLDLPVLSSRAQHDQHVSQLRHRGGNPERKGDGNSVFKEVNPHLRGGRVENHLGKTTPSSPDRDSNLDLPVLSSRAAQHDKRFSQLRHRGGEYEAGSECDGDGEYEGDGECDGDGEYEGDVFDKGEEKANALTLPDNVIAVHSICPKRKGWREGYGGWGDSLTKYLNQCKSYIETTDKTEVSLEVTKDATNRLEGEPQVVGDADNSPSENPDFGSTLMVRYVNKGVSLVSSSYYIYISMRLARTGYELWNKVILVWFVCDGDGEVGVGNLNVCTEEALYQKAYHPSPTKIFKTRFARWGFDLKPPAKQGGNDKTVGRRRKIENKNYKEQGKDSHQREGVSIGGELRPTLYPFRSILEAHCAHQPISGALERNLGTVELDFFSLGYSVWDQGHFSVASCYATWETSRAVLSNSDKVTKLGYEYRDEGKGAFFPIAKGLFSSAAVH</sequence>
<feature type="region of interest" description="Disordered" evidence="1">
    <location>
        <begin position="128"/>
        <end position="266"/>
    </location>
</feature>
<gene>
    <name evidence="2" type="ORF">TMSB3V08_LOCUS5561</name>
</gene>
<evidence type="ECO:0000313" key="2">
    <source>
        <dbReference type="EMBL" id="CAD7428768.1"/>
    </source>
</evidence>
<proteinExistence type="predicted"/>
<accession>A0A7R9E7C5</accession>
<feature type="compositionally biased region" description="Acidic residues" evidence="1">
    <location>
        <begin position="242"/>
        <end position="266"/>
    </location>
</feature>
<protein>
    <submittedName>
        <fullName evidence="2">Uncharacterized protein</fullName>
    </submittedName>
</protein>
<name>A0A7R9E7C5_9NEOP</name>
<dbReference type="EMBL" id="OB793853">
    <property type="protein sequence ID" value="CAD7428768.1"/>
    <property type="molecule type" value="Genomic_DNA"/>
</dbReference>
<organism evidence="2">
    <name type="scientific">Timema monikensis</name>
    <dbReference type="NCBI Taxonomy" id="170555"/>
    <lineage>
        <taxon>Eukaryota</taxon>
        <taxon>Metazoa</taxon>
        <taxon>Ecdysozoa</taxon>
        <taxon>Arthropoda</taxon>
        <taxon>Hexapoda</taxon>
        <taxon>Insecta</taxon>
        <taxon>Pterygota</taxon>
        <taxon>Neoptera</taxon>
        <taxon>Polyneoptera</taxon>
        <taxon>Phasmatodea</taxon>
        <taxon>Timematodea</taxon>
        <taxon>Timematoidea</taxon>
        <taxon>Timematidae</taxon>
        <taxon>Timema</taxon>
    </lineage>
</organism>
<evidence type="ECO:0000256" key="1">
    <source>
        <dbReference type="SAM" id="MobiDB-lite"/>
    </source>
</evidence>
<reference evidence="2" key="1">
    <citation type="submission" date="2020-11" db="EMBL/GenBank/DDBJ databases">
        <authorList>
            <person name="Tran Van P."/>
        </authorList>
    </citation>
    <scope>NUCLEOTIDE SEQUENCE</scope>
</reference>